<name>A0A7W8LRC9_9DEIO</name>
<dbReference type="EC" id="2.3.1.61" evidence="4 11"/>
<dbReference type="EMBL" id="JACHFN010000015">
    <property type="protein sequence ID" value="MBB5235746.1"/>
    <property type="molecule type" value="Genomic_DNA"/>
</dbReference>
<reference evidence="15 16" key="1">
    <citation type="submission" date="2020-08" db="EMBL/GenBank/DDBJ databases">
        <title>Genomic Encyclopedia of Type Strains, Phase IV (KMG-IV): sequencing the most valuable type-strain genomes for metagenomic binning, comparative biology and taxonomic classification.</title>
        <authorList>
            <person name="Goeker M."/>
        </authorList>
    </citation>
    <scope>NUCLEOTIDE SEQUENCE [LARGE SCALE GENOMIC DNA]</scope>
    <source>
        <strain evidence="15 16">DSM 101791</strain>
    </source>
</reference>
<dbReference type="RefSeq" id="WP_184031273.1">
    <property type="nucleotide sequence ID" value="NZ_JACHFN010000015.1"/>
</dbReference>
<keyword evidence="7 11" id="KW-0808">Transferase</keyword>
<dbReference type="InterPro" id="IPR050537">
    <property type="entry name" value="2-oxoacid_dehydrogenase"/>
</dbReference>
<dbReference type="FunFam" id="3.30.559.10:FF:000007">
    <property type="entry name" value="Dihydrolipoamide acetyltransferase component of pyruvate dehydrogenase complex"/>
    <property type="match status" value="1"/>
</dbReference>
<evidence type="ECO:0000256" key="5">
    <source>
        <dbReference type="ARBA" id="ARBA00019511"/>
    </source>
</evidence>
<keyword evidence="6 11" id="KW-0816">Tricarboxylic acid cycle</keyword>
<evidence type="ECO:0000259" key="13">
    <source>
        <dbReference type="PROSITE" id="PS50968"/>
    </source>
</evidence>
<dbReference type="InterPro" id="IPR006255">
    <property type="entry name" value="SucB"/>
</dbReference>
<dbReference type="NCBIfam" id="NF004309">
    <property type="entry name" value="PRK05704.1"/>
    <property type="match status" value="1"/>
</dbReference>
<evidence type="ECO:0000256" key="8">
    <source>
        <dbReference type="ARBA" id="ARBA00022823"/>
    </source>
</evidence>
<feature type="domain" description="Lipoyl-binding" evidence="13">
    <location>
        <begin position="1"/>
        <end position="76"/>
    </location>
</feature>
<gene>
    <name evidence="15" type="ORF">HNQ09_003207</name>
</gene>
<dbReference type="Gene3D" id="2.40.50.100">
    <property type="match status" value="1"/>
</dbReference>
<dbReference type="Pfam" id="PF02817">
    <property type="entry name" value="E3_binding"/>
    <property type="match status" value="1"/>
</dbReference>
<dbReference type="InterPro" id="IPR036625">
    <property type="entry name" value="E3-bd_dom_sf"/>
</dbReference>
<comment type="similarity">
    <text evidence="3 11">Belongs to the 2-oxoacid dehydrogenase family.</text>
</comment>
<dbReference type="InterPro" id="IPR004167">
    <property type="entry name" value="PSBD"/>
</dbReference>
<proteinExistence type="inferred from homology"/>
<dbReference type="PROSITE" id="PS00189">
    <property type="entry name" value="LIPOYL"/>
    <property type="match status" value="1"/>
</dbReference>
<keyword evidence="9 11" id="KW-0012">Acyltransferase</keyword>
<dbReference type="AlphaFoldDB" id="A0A7W8LRC9"/>
<dbReference type="InterPro" id="IPR003016">
    <property type="entry name" value="2-oxoA_DH_lipoyl-BS"/>
</dbReference>
<evidence type="ECO:0000256" key="6">
    <source>
        <dbReference type="ARBA" id="ARBA00022532"/>
    </source>
</evidence>
<protein>
    <recommendedName>
        <fullName evidence="5 11">Dihydrolipoyllysine-residue succinyltransferase component of 2-oxoglutarate dehydrogenase complex</fullName>
        <ecNumber evidence="4 11">2.3.1.61</ecNumber>
    </recommendedName>
    <alternativeName>
        <fullName evidence="11">2-oxoglutarate dehydrogenase complex component E2</fullName>
    </alternativeName>
</protein>
<evidence type="ECO:0000256" key="10">
    <source>
        <dbReference type="ARBA" id="ARBA00052761"/>
    </source>
</evidence>
<comment type="pathway">
    <text evidence="2 11">Amino-acid degradation; L-lysine degradation via saccharopine pathway; glutaryl-CoA from L-lysine: step 6/6.</text>
</comment>
<dbReference type="SUPFAM" id="SSF52777">
    <property type="entry name" value="CoA-dependent acyltransferases"/>
    <property type="match status" value="1"/>
</dbReference>
<evidence type="ECO:0000256" key="11">
    <source>
        <dbReference type="RuleBase" id="RU361138"/>
    </source>
</evidence>
<feature type="compositionally biased region" description="Pro residues" evidence="12">
    <location>
        <begin position="201"/>
        <end position="210"/>
    </location>
</feature>
<evidence type="ECO:0000256" key="4">
    <source>
        <dbReference type="ARBA" id="ARBA00012945"/>
    </source>
</evidence>
<dbReference type="PANTHER" id="PTHR43416:SF5">
    <property type="entry name" value="DIHYDROLIPOYLLYSINE-RESIDUE SUCCINYLTRANSFERASE COMPONENT OF 2-OXOGLUTARATE DEHYDROGENASE COMPLEX, MITOCHONDRIAL"/>
    <property type="match status" value="1"/>
</dbReference>
<evidence type="ECO:0000256" key="2">
    <source>
        <dbReference type="ARBA" id="ARBA00005145"/>
    </source>
</evidence>
<dbReference type="InterPro" id="IPR001078">
    <property type="entry name" value="2-oxoacid_DH_actylTfrase"/>
</dbReference>
<feature type="compositionally biased region" description="Low complexity" evidence="12">
    <location>
        <begin position="84"/>
        <end position="98"/>
    </location>
</feature>
<dbReference type="Pfam" id="PF00198">
    <property type="entry name" value="2-oxoacid_dh"/>
    <property type="match status" value="1"/>
</dbReference>
<comment type="function">
    <text evidence="1 11">E2 component of the 2-oxoglutarate dehydrogenase (OGDH) complex which catalyzes the second step in the conversion of 2-oxoglutarate to succinyl-CoA and CO(2).</text>
</comment>
<dbReference type="Gene3D" id="4.10.320.10">
    <property type="entry name" value="E3-binding domain"/>
    <property type="match status" value="1"/>
</dbReference>
<dbReference type="GO" id="GO:0006099">
    <property type="term" value="P:tricarboxylic acid cycle"/>
    <property type="evidence" value="ECO:0007669"/>
    <property type="project" value="UniProtKB-UniRule"/>
</dbReference>
<dbReference type="GO" id="GO:0045252">
    <property type="term" value="C:oxoglutarate dehydrogenase complex"/>
    <property type="evidence" value="ECO:0007669"/>
    <property type="project" value="UniProtKB-UniRule"/>
</dbReference>
<feature type="region of interest" description="Disordered" evidence="12">
    <location>
        <begin position="84"/>
        <end position="134"/>
    </location>
</feature>
<keyword evidence="8 11" id="KW-0450">Lipoyl</keyword>
<dbReference type="PROSITE" id="PS51826">
    <property type="entry name" value="PSBD"/>
    <property type="match status" value="1"/>
</dbReference>
<comment type="catalytic activity">
    <reaction evidence="10 11">
        <text>N(6)-[(R)-dihydrolipoyl]-L-lysyl-[protein] + succinyl-CoA = N(6)-[(R)-S(8)-succinyldihydrolipoyl]-L-lysyl-[protein] + CoA</text>
        <dbReference type="Rhea" id="RHEA:15213"/>
        <dbReference type="Rhea" id="RHEA-COMP:10475"/>
        <dbReference type="Rhea" id="RHEA-COMP:20092"/>
        <dbReference type="ChEBI" id="CHEBI:57287"/>
        <dbReference type="ChEBI" id="CHEBI:57292"/>
        <dbReference type="ChEBI" id="CHEBI:83100"/>
        <dbReference type="ChEBI" id="CHEBI:83120"/>
        <dbReference type="EC" id="2.3.1.61"/>
    </reaction>
</comment>
<dbReference type="UniPathway" id="UPA00868">
    <property type="reaction ID" value="UER00840"/>
</dbReference>
<evidence type="ECO:0000256" key="1">
    <source>
        <dbReference type="ARBA" id="ARBA00004052"/>
    </source>
</evidence>
<evidence type="ECO:0000313" key="15">
    <source>
        <dbReference type="EMBL" id="MBB5235746.1"/>
    </source>
</evidence>
<organism evidence="15 16">
    <name type="scientific">Deinococcus budaensis</name>
    <dbReference type="NCBI Taxonomy" id="1665626"/>
    <lineage>
        <taxon>Bacteria</taxon>
        <taxon>Thermotogati</taxon>
        <taxon>Deinococcota</taxon>
        <taxon>Deinococci</taxon>
        <taxon>Deinococcales</taxon>
        <taxon>Deinococcaceae</taxon>
        <taxon>Deinococcus</taxon>
    </lineage>
</organism>
<accession>A0A7W8LRC9</accession>
<feature type="compositionally biased region" description="Polar residues" evidence="12">
    <location>
        <begin position="105"/>
        <end position="117"/>
    </location>
</feature>
<feature type="domain" description="Peripheral subunit-binding (PSBD)" evidence="14">
    <location>
        <begin position="132"/>
        <end position="169"/>
    </location>
</feature>
<dbReference type="InterPro" id="IPR023213">
    <property type="entry name" value="CAT-like_dom_sf"/>
</dbReference>
<dbReference type="InterPro" id="IPR000089">
    <property type="entry name" value="Biotin_lipoyl"/>
</dbReference>
<dbReference type="PANTHER" id="PTHR43416">
    <property type="entry name" value="DIHYDROLIPOYLLYSINE-RESIDUE SUCCINYLTRANSFERASE COMPONENT OF 2-OXOGLUTARATE DEHYDROGENASE COMPLEX, MITOCHONDRIAL-RELATED"/>
    <property type="match status" value="1"/>
</dbReference>
<comment type="cofactor">
    <cofactor evidence="11">
        <name>(R)-lipoate</name>
        <dbReference type="ChEBI" id="CHEBI:83088"/>
    </cofactor>
    <text evidence="11">Binds 1 lipoyl cofactor covalently.</text>
</comment>
<evidence type="ECO:0000256" key="12">
    <source>
        <dbReference type="SAM" id="MobiDB-lite"/>
    </source>
</evidence>
<dbReference type="InterPro" id="IPR011053">
    <property type="entry name" value="Single_hybrid_motif"/>
</dbReference>
<dbReference type="NCBIfam" id="TIGR01347">
    <property type="entry name" value="sucB"/>
    <property type="match status" value="1"/>
</dbReference>
<evidence type="ECO:0000259" key="14">
    <source>
        <dbReference type="PROSITE" id="PS51826"/>
    </source>
</evidence>
<dbReference type="SUPFAM" id="SSF51230">
    <property type="entry name" value="Single hybrid motif"/>
    <property type="match status" value="1"/>
</dbReference>
<evidence type="ECO:0000256" key="7">
    <source>
        <dbReference type="ARBA" id="ARBA00022679"/>
    </source>
</evidence>
<evidence type="ECO:0000256" key="3">
    <source>
        <dbReference type="ARBA" id="ARBA00007317"/>
    </source>
</evidence>
<comment type="caution">
    <text evidence="15">The sequence shown here is derived from an EMBL/GenBank/DDBJ whole genome shotgun (WGS) entry which is preliminary data.</text>
</comment>
<dbReference type="Gene3D" id="3.30.559.10">
    <property type="entry name" value="Chloramphenicol acetyltransferase-like domain"/>
    <property type="match status" value="1"/>
</dbReference>
<evidence type="ECO:0000313" key="16">
    <source>
        <dbReference type="Proteomes" id="UP000525389"/>
    </source>
</evidence>
<dbReference type="GO" id="GO:0004149">
    <property type="term" value="F:dihydrolipoyllysine-residue succinyltransferase activity"/>
    <property type="evidence" value="ECO:0007669"/>
    <property type="project" value="UniProtKB-UniRule"/>
</dbReference>
<feature type="region of interest" description="Disordered" evidence="12">
    <location>
        <begin position="176"/>
        <end position="221"/>
    </location>
</feature>
<dbReference type="CDD" id="cd06849">
    <property type="entry name" value="lipoyl_domain"/>
    <property type="match status" value="1"/>
</dbReference>
<dbReference type="Pfam" id="PF00364">
    <property type="entry name" value="Biotin_lipoyl"/>
    <property type="match status" value="1"/>
</dbReference>
<dbReference type="GO" id="GO:0005829">
    <property type="term" value="C:cytosol"/>
    <property type="evidence" value="ECO:0007669"/>
    <property type="project" value="TreeGrafter"/>
</dbReference>
<dbReference type="PROSITE" id="PS50968">
    <property type="entry name" value="BIOTINYL_LIPOYL"/>
    <property type="match status" value="1"/>
</dbReference>
<dbReference type="GO" id="GO:0033512">
    <property type="term" value="P:L-lysine catabolic process to acetyl-CoA via saccharopine"/>
    <property type="evidence" value="ECO:0007669"/>
    <property type="project" value="UniProtKB-UniRule"/>
</dbReference>
<evidence type="ECO:0000256" key="9">
    <source>
        <dbReference type="ARBA" id="ARBA00023315"/>
    </source>
</evidence>
<sequence length="447" mass="46990">MAEIKVPVFSESVSEGTLLTWHKKPGEAVKRGEVLAEIETDKVVLEVTAQQDGVLTSVAKGEGDTVLSEEVLGTVGEAGSAAAAPAASASAPDQASGPVAGESSAGGTATQPDSQGTPAAATAGNEATRRDDLSPAVRKIVAERGLDPAQIPATGPRGNITKEDAVVAAQGGLTYQGPQEAAAPPSLREAEGSQQARQTPAPTPTPPAAPVPQGARPEQRVPMTRIRQRIAERLKDVQNTAALLTTFNEVNMQPAMDLRKKYQDQFVAKHGTKLGFMSLFVRAATEALKQFPVVNASVDGKDIIYHGFYDIGIAVASDRGLVVPILRDTDQMSLAGIEKEIAGFAQKARAGKLTMEDMSGGTFSITNGGTFGSMMSTPIINAPQSAILGMHNIIERPIAQNGQVVIAPMMYVALSYDHRIIDGKEAVQFLVAIKNILEDPARMLLEI</sequence>
<dbReference type="Proteomes" id="UP000525389">
    <property type="component" value="Unassembled WGS sequence"/>
</dbReference>
<keyword evidence="16" id="KW-1185">Reference proteome</keyword>
<dbReference type="SUPFAM" id="SSF47005">
    <property type="entry name" value="Peripheral subunit-binding domain of 2-oxo acid dehydrogenase complex"/>
    <property type="match status" value="1"/>
</dbReference>